<dbReference type="SUPFAM" id="SSF47413">
    <property type="entry name" value="lambda repressor-like DNA-binding domains"/>
    <property type="match status" value="1"/>
</dbReference>
<dbReference type="InterPro" id="IPR010982">
    <property type="entry name" value="Lambda_DNA-bd_dom_sf"/>
</dbReference>
<proteinExistence type="predicted"/>
<dbReference type="Gene3D" id="3.30.450.180">
    <property type="match status" value="1"/>
</dbReference>
<dbReference type="CDD" id="cd00093">
    <property type="entry name" value="HTH_XRE"/>
    <property type="match status" value="1"/>
</dbReference>
<dbReference type="PANTHER" id="PTHR35010">
    <property type="entry name" value="BLL4672 PROTEIN-RELATED"/>
    <property type="match status" value="1"/>
</dbReference>
<name>A0AAU7TQT7_9ACTN</name>
<dbReference type="EMBL" id="CP158165">
    <property type="protein sequence ID" value="XBV28818.1"/>
    <property type="molecule type" value="Genomic_DNA"/>
</dbReference>
<dbReference type="GO" id="GO:0003677">
    <property type="term" value="F:DNA binding"/>
    <property type="evidence" value="ECO:0007669"/>
    <property type="project" value="InterPro"/>
</dbReference>
<evidence type="ECO:0000259" key="1">
    <source>
        <dbReference type="PROSITE" id="PS50943"/>
    </source>
</evidence>
<dbReference type="SMART" id="SM00530">
    <property type="entry name" value="HTH_XRE"/>
    <property type="match status" value="1"/>
</dbReference>
<evidence type="ECO:0000313" key="2">
    <source>
        <dbReference type="EMBL" id="XBV28818.1"/>
    </source>
</evidence>
<dbReference type="InterPro" id="IPR001387">
    <property type="entry name" value="Cro/C1-type_HTH"/>
</dbReference>
<dbReference type="InterPro" id="IPR041413">
    <property type="entry name" value="MLTR_LBD"/>
</dbReference>
<dbReference type="AlphaFoldDB" id="A0AAU7TQT7"/>
<feature type="domain" description="HTH cro/C1-type" evidence="1">
    <location>
        <begin position="33"/>
        <end position="80"/>
    </location>
</feature>
<organism evidence="2">
    <name type="scientific">Kribbella sp. HUAS MG21</name>
    <dbReference type="NCBI Taxonomy" id="3160966"/>
    <lineage>
        <taxon>Bacteria</taxon>
        <taxon>Bacillati</taxon>
        <taxon>Actinomycetota</taxon>
        <taxon>Actinomycetes</taxon>
        <taxon>Propionibacteriales</taxon>
        <taxon>Kribbellaceae</taxon>
        <taxon>Kribbella</taxon>
    </lineage>
</organism>
<reference evidence="2" key="1">
    <citation type="submission" date="2024-06" db="EMBL/GenBank/DDBJ databases">
        <title>Kribbella sp. strain HUAS MG21 genome sequences.</title>
        <authorList>
            <person name="Mo P."/>
        </authorList>
    </citation>
    <scope>NUCLEOTIDE SEQUENCE</scope>
    <source>
        <strain evidence="2">HUAS MG21</strain>
    </source>
</reference>
<dbReference type="Gene3D" id="1.10.260.40">
    <property type="entry name" value="lambda repressor-like DNA-binding domains"/>
    <property type="match status" value="1"/>
</dbReference>
<gene>
    <name evidence="2" type="ORF">ABN611_20765</name>
</gene>
<dbReference type="RefSeq" id="WP_350281564.1">
    <property type="nucleotide sequence ID" value="NZ_CP158165.1"/>
</dbReference>
<protein>
    <submittedName>
        <fullName evidence="2">Helix-turn-helix transcriptional regulator</fullName>
    </submittedName>
</protein>
<dbReference type="Pfam" id="PF17765">
    <property type="entry name" value="MLTR_LBD"/>
    <property type="match status" value="1"/>
</dbReference>
<dbReference type="Pfam" id="PF13560">
    <property type="entry name" value="HTH_31"/>
    <property type="match status" value="1"/>
</dbReference>
<dbReference type="PROSITE" id="PS50943">
    <property type="entry name" value="HTH_CROC1"/>
    <property type="match status" value="1"/>
</dbReference>
<sequence length="283" mass="31531">MENPLGDYLRARREQVRPEDVGLRSVGVRRVPGLRREEVAALAGISSDYYLRLEQGRDRHPSVQVLEALAAVLRLDADATAYLIGLAQERSKPRTRLEQAPDSIVELISGWPDNPAYVQNRYTDVLAVNPLCAALSPNYSVGVNLLTAVLLDPREQTLRRDWEDLTEEAVGALRSEAGANVDDPRLKELVGDLSVRSERFRQLWARHDVRPRRGRVSLLTHPEVGDLELHSDKLVVSGTDNMTLVVFHATPGSRDAELLALLGSLVASNDEAPERRPSERRTD</sequence>
<accession>A0AAU7TQT7</accession>
<dbReference type="PANTHER" id="PTHR35010:SF2">
    <property type="entry name" value="BLL4672 PROTEIN"/>
    <property type="match status" value="1"/>
</dbReference>